<evidence type="ECO:0000256" key="2">
    <source>
        <dbReference type="ARBA" id="ARBA00022614"/>
    </source>
</evidence>
<evidence type="ECO:0000256" key="1">
    <source>
        <dbReference type="ARBA" id="ARBA00004167"/>
    </source>
</evidence>
<dbReference type="Pfam" id="PF00069">
    <property type="entry name" value="Pkinase"/>
    <property type="match status" value="1"/>
</dbReference>
<dbReference type="InterPro" id="IPR000719">
    <property type="entry name" value="Prot_kinase_dom"/>
</dbReference>
<dbReference type="PROSITE" id="PS50011">
    <property type="entry name" value="PROTEIN_KINASE_DOM"/>
    <property type="match status" value="1"/>
</dbReference>
<evidence type="ECO:0000256" key="7">
    <source>
        <dbReference type="ARBA" id="ARBA00023136"/>
    </source>
</evidence>
<dbReference type="SUPFAM" id="SSF52058">
    <property type="entry name" value="L domain-like"/>
    <property type="match status" value="1"/>
</dbReference>
<accession>A0AA35YAS8</accession>
<evidence type="ECO:0000256" key="12">
    <source>
        <dbReference type="SAM" id="SignalP"/>
    </source>
</evidence>
<sequence>MATISHLSLLLFFTLTLSVHAKLTLNAADSHALITILEDLGVSGELHRPENLCYTDGIFCERRILNESYVLRVTGIVLKAQKLKGFISPAIGQLSELKELSFPDNYLVDGMPPQIANCRKLEVLKVRNNELSGQVPGELSSLLRLRILDLSSNKFSGNLGFLKYYPNLEKLSLDDNMFTGKVPISLRSFRNLRFFNISGNSFLEGPLPALNKVESPSPDLKKSNYKRVPKRYIFAESTNSTGNRSSDSNNLQAPAPAPAPSPMQTLKKHNKSRKKTMGVILGFFVGSVAGIISAIILSVIFKLVVILIKTRGKESGPAIFSQSIKAEELAFLNDDEAVAALQVIGRGGCGEVYKTDIPEGKIKTIAIKKVIQAPKDAAELTEEDTKLLNKKMRQIRSEIQTVGQIRHRNLLPLLAHLSRPTCHYLVYEFMKNGSLQDIIQEANNGTRELDWPTRHRIAIGVASGLEYLHLNHTPRIVHRDLKPANVLLDDDMEARIADFGLAKSIPEAQTHMTSSNVAGTLGYIAPEYHQTMKFTDKCDIYSFGVLLGVLVIGKLPSDDFFQHTSEVSLVKWMRKVMTSDNPKEAIDPSLLENGYEEQMLLVLKIACFCTLDNPKERPNSKDCRVMLAQIVLTNPSSPTTPPLSPSVTTAFSPIVSTTTNLWQI</sequence>
<keyword evidence="6 11" id="KW-1133">Transmembrane helix</keyword>
<dbReference type="InterPro" id="IPR050647">
    <property type="entry name" value="Plant_LRR-RLKs"/>
</dbReference>
<keyword evidence="5" id="KW-0677">Repeat</keyword>
<feature type="domain" description="Protein kinase" evidence="13">
    <location>
        <begin position="338"/>
        <end position="632"/>
    </location>
</feature>
<dbReference type="SUPFAM" id="SSF56112">
    <property type="entry name" value="Protein kinase-like (PK-like)"/>
    <property type="match status" value="1"/>
</dbReference>
<dbReference type="PANTHER" id="PTHR48056:SF75">
    <property type="entry name" value="LEUCINE-RICH REPEAT RECEPTOR-LIKE SERINE_THREONINE_TYROSINE-PROTEIN KINASE SOBIR1"/>
    <property type="match status" value="1"/>
</dbReference>
<dbReference type="InterPro" id="IPR011009">
    <property type="entry name" value="Kinase-like_dom_sf"/>
</dbReference>
<keyword evidence="7 11" id="KW-0472">Membrane</keyword>
<dbReference type="InterPro" id="IPR032675">
    <property type="entry name" value="LRR_dom_sf"/>
</dbReference>
<evidence type="ECO:0000256" key="11">
    <source>
        <dbReference type="SAM" id="Phobius"/>
    </source>
</evidence>
<keyword evidence="8" id="KW-0675">Receptor</keyword>
<feature type="signal peptide" evidence="12">
    <location>
        <begin position="1"/>
        <end position="21"/>
    </location>
</feature>
<feature type="transmembrane region" description="Helical" evidence="11">
    <location>
        <begin position="277"/>
        <end position="305"/>
    </location>
</feature>
<dbReference type="GO" id="GO:0016020">
    <property type="term" value="C:membrane"/>
    <property type="evidence" value="ECO:0007669"/>
    <property type="project" value="UniProtKB-SubCell"/>
</dbReference>
<reference evidence="14" key="1">
    <citation type="submission" date="2023-04" db="EMBL/GenBank/DDBJ databases">
        <authorList>
            <person name="Vijverberg K."/>
            <person name="Xiong W."/>
            <person name="Schranz E."/>
        </authorList>
    </citation>
    <scope>NUCLEOTIDE SEQUENCE</scope>
</reference>
<comment type="subcellular location">
    <subcellularLocation>
        <location evidence="1">Membrane</location>
        <topology evidence="1">Single-pass membrane protein</topology>
    </subcellularLocation>
</comment>
<evidence type="ECO:0000259" key="13">
    <source>
        <dbReference type="PROSITE" id="PS50011"/>
    </source>
</evidence>
<evidence type="ECO:0000256" key="5">
    <source>
        <dbReference type="ARBA" id="ARBA00022737"/>
    </source>
</evidence>
<dbReference type="EMBL" id="OX465077">
    <property type="protein sequence ID" value="CAI9267272.1"/>
    <property type="molecule type" value="Genomic_DNA"/>
</dbReference>
<evidence type="ECO:0000256" key="10">
    <source>
        <dbReference type="SAM" id="MobiDB-lite"/>
    </source>
</evidence>
<proteinExistence type="predicted"/>
<evidence type="ECO:0000256" key="6">
    <source>
        <dbReference type="ARBA" id="ARBA00022989"/>
    </source>
</evidence>
<dbReference type="AlphaFoldDB" id="A0AA35YAS8"/>
<keyword evidence="4 12" id="KW-0732">Signal</keyword>
<dbReference type="InterPro" id="IPR001611">
    <property type="entry name" value="Leu-rich_rpt"/>
</dbReference>
<dbReference type="Gene3D" id="3.30.200.20">
    <property type="entry name" value="Phosphorylase Kinase, domain 1"/>
    <property type="match status" value="1"/>
</dbReference>
<dbReference type="SMART" id="SM00220">
    <property type="entry name" value="S_TKc"/>
    <property type="match status" value="1"/>
</dbReference>
<dbReference type="PANTHER" id="PTHR48056">
    <property type="entry name" value="LRR RECEPTOR-LIKE SERINE/THREONINE-PROTEIN KINASE-RELATED"/>
    <property type="match status" value="1"/>
</dbReference>
<evidence type="ECO:0000256" key="8">
    <source>
        <dbReference type="ARBA" id="ARBA00023170"/>
    </source>
</evidence>
<dbReference type="FunFam" id="3.80.10.10:FF:000041">
    <property type="entry name" value="LRR receptor-like serine/threonine-protein kinase ERECTA"/>
    <property type="match status" value="1"/>
</dbReference>
<dbReference type="GO" id="GO:0004672">
    <property type="term" value="F:protein kinase activity"/>
    <property type="evidence" value="ECO:0007669"/>
    <property type="project" value="InterPro"/>
</dbReference>
<protein>
    <recommendedName>
        <fullName evidence="13">Protein kinase domain-containing protein</fullName>
    </recommendedName>
</protein>
<keyword evidence="3 11" id="KW-0812">Transmembrane</keyword>
<organism evidence="14 15">
    <name type="scientific">Lactuca saligna</name>
    <name type="common">Willowleaf lettuce</name>
    <dbReference type="NCBI Taxonomy" id="75948"/>
    <lineage>
        <taxon>Eukaryota</taxon>
        <taxon>Viridiplantae</taxon>
        <taxon>Streptophyta</taxon>
        <taxon>Embryophyta</taxon>
        <taxon>Tracheophyta</taxon>
        <taxon>Spermatophyta</taxon>
        <taxon>Magnoliopsida</taxon>
        <taxon>eudicotyledons</taxon>
        <taxon>Gunneridae</taxon>
        <taxon>Pentapetalae</taxon>
        <taxon>asterids</taxon>
        <taxon>campanulids</taxon>
        <taxon>Asterales</taxon>
        <taxon>Asteraceae</taxon>
        <taxon>Cichorioideae</taxon>
        <taxon>Cichorieae</taxon>
        <taxon>Lactucinae</taxon>
        <taxon>Lactuca</taxon>
    </lineage>
</organism>
<dbReference type="GO" id="GO:0005524">
    <property type="term" value="F:ATP binding"/>
    <property type="evidence" value="ECO:0007669"/>
    <property type="project" value="InterPro"/>
</dbReference>
<evidence type="ECO:0000256" key="4">
    <source>
        <dbReference type="ARBA" id="ARBA00022729"/>
    </source>
</evidence>
<dbReference type="Gene3D" id="1.10.510.10">
    <property type="entry name" value="Transferase(Phosphotransferase) domain 1"/>
    <property type="match status" value="1"/>
</dbReference>
<feature type="chain" id="PRO_5041433349" description="Protein kinase domain-containing protein" evidence="12">
    <location>
        <begin position="22"/>
        <end position="664"/>
    </location>
</feature>
<evidence type="ECO:0000313" key="14">
    <source>
        <dbReference type="EMBL" id="CAI9267272.1"/>
    </source>
</evidence>
<feature type="region of interest" description="Disordered" evidence="10">
    <location>
        <begin position="238"/>
        <end position="266"/>
    </location>
</feature>
<evidence type="ECO:0000313" key="15">
    <source>
        <dbReference type="Proteomes" id="UP001177003"/>
    </source>
</evidence>
<keyword evidence="15" id="KW-1185">Reference proteome</keyword>
<evidence type="ECO:0000256" key="3">
    <source>
        <dbReference type="ARBA" id="ARBA00022692"/>
    </source>
</evidence>
<evidence type="ECO:0000256" key="9">
    <source>
        <dbReference type="ARBA" id="ARBA00023180"/>
    </source>
</evidence>
<dbReference type="FunFam" id="1.10.510.10:FF:000479">
    <property type="entry name" value="Leucine-rich repeat receptor-like protein kinase"/>
    <property type="match status" value="1"/>
</dbReference>
<keyword evidence="9" id="KW-0325">Glycoprotein</keyword>
<keyword evidence="2" id="KW-0433">Leucine-rich repeat</keyword>
<dbReference type="InterPro" id="IPR008271">
    <property type="entry name" value="Ser/Thr_kinase_AS"/>
</dbReference>
<gene>
    <name evidence="14" type="ORF">LSALG_LOCUS7765</name>
</gene>
<dbReference type="Pfam" id="PF00560">
    <property type="entry name" value="LRR_1"/>
    <property type="match status" value="2"/>
</dbReference>
<dbReference type="Gene3D" id="3.80.10.10">
    <property type="entry name" value="Ribonuclease Inhibitor"/>
    <property type="match status" value="2"/>
</dbReference>
<feature type="compositionally biased region" description="Polar residues" evidence="10">
    <location>
        <begin position="238"/>
        <end position="252"/>
    </location>
</feature>
<dbReference type="PROSITE" id="PS00108">
    <property type="entry name" value="PROTEIN_KINASE_ST"/>
    <property type="match status" value="1"/>
</dbReference>
<dbReference type="GO" id="GO:0033612">
    <property type="term" value="F:receptor serine/threonine kinase binding"/>
    <property type="evidence" value="ECO:0007669"/>
    <property type="project" value="TreeGrafter"/>
</dbReference>
<name>A0AA35YAS8_LACSI</name>
<dbReference type="Proteomes" id="UP001177003">
    <property type="component" value="Chromosome 1"/>
</dbReference>